<evidence type="ECO:0000313" key="7">
    <source>
        <dbReference type="Proteomes" id="UP000224567"/>
    </source>
</evidence>
<dbReference type="OrthoDB" id="1903104at2759"/>
<reference evidence="7" key="2">
    <citation type="journal article" date="2017" name="J. Anim. Genet.">
        <title>Multiple reference genome sequences of hot pepper reveal the massive evolution of plant disease resistance genes by retroduplication.</title>
        <authorList>
            <person name="Kim S."/>
            <person name="Park J."/>
            <person name="Yeom S.-I."/>
            <person name="Kim Y.-M."/>
            <person name="Seo E."/>
            <person name="Kim K.-T."/>
            <person name="Kim M.-S."/>
            <person name="Lee J.M."/>
            <person name="Cheong K."/>
            <person name="Shin H.-S."/>
            <person name="Kim S.-B."/>
            <person name="Han K."/>
            <person name="Lee J."/>
            <person name="Park M."/>
            <person name="Lee H.-A."/>
            <person name="Lee H.-Y."/>
            <person name="Lee Y."/>
            <person name="Oh S."/>
            <person name="Lee J.H."/>
            <person name="Choi E."/>
            <person name="Choi E."/>
            <person name="Lee S.E."/>
            <person name="Jeon J."/>
            <person name="Kim H."/>
            <person name="Choi G."/>
            <person name="Song H."/>
            <person name="Lee J."/>
            <person name="Lee S.-C."/>
            <person name="Kwon J.-K."/>
            <person name="Lee H.-Y."/>
            <person name="Koo N."/>
            <person name="Hong Y."/>
            <person name="Kim R.W."/>
            <person name="Kang W.-H."/>
            <person name="Huh J.H."/>
            <person name="Kang B.-C."/>
            <person name="Yang T.-J."/>
            <person name="Lee Y.-H."/>
            <person name="Bennetzen J.L."/>
            <person name="Choi D."/>
        </authorList>
    </citation>
    <scope>NUCLEOTIDE SEQUENCE [LARGE SCALE GENOMIC DNA]</scope>
    <source>
        <strain evidence="7">cv. PBC81</strain>
    </source>
</reference>
<gene>
    <name evidence="6" type="ORF">CQW23_11851</name>
</gene>
<dbReference type="AlphaFoldDB" id="A0A2G2WQY0"/>
<feature type="compositionally biased region" description="Basic and acidic residues" evidence="5">
    <location>
        <begin position="306"/>
        <end position="326"/>
    </location>
</feature>
<accession>A0A2G2WQY0</accession>
<comment type="caution">
    <text evidence="6">The sequence shown here is derived from an EMBL/GenBank/DDBJ whole genome shotgun (WGS) entry which is preliminary data.</text>
</comment>
<proteinExistence type="inferred from homology"/>
<name>A0A2G2WQY0_CAPBA</name>
<keyword evidence="4" id="KW-0206">Cytoskeleton</keyword>
<comment type="similarity">
    <text evidence="2">Belongs to the MAP65/ASE1 family.</text>
</comment>
<dbReference type="GO" id="GO:0000226">
    <property type="term" value="P:microtubule cytoskeleton organization"/>
    <property type="evidence" value="ECO:0007669"/>
    <property type="project" value="InterPro"/>
</dbReference>
<evidence type="ECO:0000256" key="3">
    <source>
        <dbReference type="ARBA" id="ARBA00022701"/>
    </source>
</evidence>
<protein>
    <submittedName>
        <fullName evidence="6">Uncharacterized protein</fullName>
    </submittedName>
</protein>
<keyword evidence="4" id="KW-0963">Cytoplasm</keyword>
<evidence type="ECO:0000256" key="2">
    <source>
        <dbReference type="ARBA" id="ARBA00006187"/>
    </source>
</evidence>
<keyword evidence="3" id="KW-0493">Microtubule</keyword>
<evidence type="ECO:0000256" key="1">
    <source>
        <dbReference type="ARBA" id="ARBA00004245"/>
    </source>
</evidence>
<dbReference type="GO" id="GO:0005737">
    <property type="term" value="C:cytoplasm"/>
    <property type="evidence" value="ECO:0007669"/>
    <property type="project" value="TreeGrafter"/>
</dbReference>
<dbReference type="Pfam" id="PF03999">
    <property type="entry name" value="MAP65_ASE1"/>
    <property type="match status" value="1"/>
</dbReference>
<dbReference type="GO" id="GO:0005819">
    <property type="term" value="C:spindle"/>
    <property type="evidence" value="ECO:0007669"/>
    <property type="project" value="TreeGrafter"/>
</dbReference>
<dbReference type="GO" id="GO:0005874">
    <property type="term" value="C:microtubule"/>
    <property type="evidence" value="ECO:0007669"/>
    <property type="project" value="UniProtKB-KW"/>
</dbReference>
<feature type="region of interest" description="Disordered" evidence="5">
    <location>
        <begin position="297"/>
        <end position="326"/>
    </location>
</feature>
<keyword evidence="7" id="KW-1185">Reference proteome</keyword>
<organism evidence="6 7">
    <name type="scientific">Capsicum baccatum</name>
    <name type="common">Peruvian pepper</name>
    <dbReference type="NCBI Taxonomy" id="33114"/>
    <lineage>
        <taxon>Eukaryota</taxon>
        <taxon>Viridiplantae</taxon>
        <taxon>Streptophyta</taxon>
        <taxon>Embryophyta</taxon>
        <taxon>Tracheophyta</taxon>
        <taxon>Spermatophyta</taxon>
        <taxon>Magnoliopsida</taxon>
        <taxon>eudicotyledons</taxon>
        <taxon>Gunneridae</taxon>
        <taxon>Pentapetalae</taxon>
        <taxon>asterids</taxon>
        <taxon>lamiids</taxon>
        <taxon>Solanales</taxon>
        <taxon>Solanaceae</taxon>
        <taxon>Solanoideae</taxon>
        <taxon>Capsiceae</taxon>
        <taxon>Capsicum</taxon>
    </lineage>
</organism>
<dbReference type="PANTHER" id="PTHR19321">
    <property type="entry name" value="PROTEIN REGULATOR OF CYTOKINESIS 1 PRC1-RELATED"/>
    <property type="match status" value="1"/>
</dbReference>
<dbReference type="GO" id="GO:0008017">
    <property type="term" value="F:microtubule binding"/>
    <property type="evidence" value="ECO:0007669"/>
    <property type="project" value="InterPro"/>
</dbReference>
<evidence type="ECO:0000256" key="5">
    <source>
        <dbReference type="SAM" id="MobiDB-lite"/>
    </source>
</evidence>
<evidence type="ECO:0000256" key="4">
    <source>
        <dbReference type="ARBA" id="ARBA00023212"/>
    </source>
</evidence>
<evidence type="ECO:0000313" key="6">
    <source>
        <dbReference type="EMBL" id="PHT47643.1"/>
    </source>
</evidence>
<comment type="subcellular location">
    <subcellularLocation>
        <location evidence="1">Cytoplasm</location>
        <location evidence="1">Cytoskeleton</location>
    </subcellularLocation>
</comment>
<dbReference type="InterPro" id="IPR007145">
    <property type="entry name" value="MAP65_Ase1_PRC1"/>
</dbReference>
<dbReference type="STRING" id="33114.A0A2G2WQY0"/>
<sequence length="326" mass="37320">MRGKSLSLNPLKEERRFHQLCVEPPLLKKDIPPNDEGWLYPGCDFKVDCIDLVNDSQGTDLSVTDNWEKVYPKKGVVAAFGEKLDDIYGLPSDDSEDDNYNPENPDMKGTLKKKLTIIDPMLKDIQTKKHERIHEFLNIETQIATICAEITGNDRVISPTDVQVNEQDLTAKRLAELESHLQELQSETNLRLQRLGESFEWTVKEHKQQQRFNHITSLVSSSIDEITKQGSFAFHIIEPSEVEVERLSALKTNKLRELIFKRQNELEEIYRSVHMDVDCETARQILIHLMESGSDPSGLLSSMDDQVVKAKEEAASRKDVSDKMEK</sequence>
<reference evidence="6 7" key="1">
    <citation type="journal article" date="2017" name="Genome Biol.">
        <title>New reference genome sequences of hot pepper reveal the massive evolution of plant disease-resistance genes by retroduplication.</title>
        <authorList>
            <person name="Kim S."/>
            <person name="Park J."/>
            <person name="Yeom S.I."/>
            <person name="Kim Y.M."/>
            <person name="Seo E."/>
            <person name="Kim K.T."/>
            <person name="Kim M.S."/>
            <person name="Lee J.M."/>
            <person name="Cheong K."/>
            <person name="Shin H.S."/>
            <person name="Kim S.B."/>
            <person name="Han K."/>
            <person name="Lee J."/>
            <person name="Park M."/>
            <person name="Lee H.A."/>
            <person name="Lee H.Y."/>
            <person name="Lee Y."/>
            <person name="Oh S."/>
            <person name="Lee J.H."/>
            <person name="Choi E."/>
            <person name="Choi E."/>
            <person name="Lee S.E."/>
            <person name="Jeon J."/>
            <person name="Kim H."/>
            <person name="Choi G."/>
            <person name="Song H."/>
            <person name="Lee J."/>
            <person name="Lee S.C."/>
            <person name="Kwon J.K."/>
            <person name="Lee H.Y."/>
            <person name="Koo N."/>
            <person name="Hong Y."/>
            <person name="Kim R.W."/>
            <person name="Kang W.H."/>
            <person name="Huh J.H."/>
            <person name="Kang B.C."/>
            <person name="Yang T.J."/>
            <person name="Lee Y.H."/>
            <person name="Bennetzen J.L."/>
            <person name="Choi D."/>
        </authorList>
    </citation>
    <scope>NUCLEOTIDE SEQUENCE [LARGE SCALE GENOMIC DNA]</scope>
    <source>
        <strain evidence="7">cv. PBC81</strain>
    </source>
</reference>
<dbReference type="EMBL" id="MLFT02000005">
    <property type="protein sequence ID" value="PHT47643.1"/>
    <property type="molecule type" value="Genomic_DNA"/>
</dbReference>
<dbReference type="PANTHER" id="PTHR19321:SF4">
    <property type="entry name" value="65-KDA MICROTUBULE-ASSOCIATED PROTEIN 5"/>
    <property type="match status" value="1"/>
</dbReference>
<dbReference type="Proteomes" id="UP000224567">
    <property type="component" value="Unassembled WGS sequence"/>
</dbReference>